<dbReference type="eggNOG" id="arCOG10619">
    <property type="taxonomic scope" value="Archaea"/>
</dbReference>
<sequence length="91" mass="10373">MYAVILLIASITSTIVWYKYRDGKYSLQTLVLILWASTIMSMVDKAYASIVESEEFVEVTSENTVLGIVLVASAIALWLIYLVYTRIRLKF</sequence>
<dbReference type="KEGG" id="dfd:Desfe_0473"/>
<dbReference type="RefSeq" id="WP_014767278.1">
    <property type="nucleotide sequence ID" value="NC_018001.1"/>
</dbReference>
<evidence type="ECO:0000313" key="3">
    <source>
        <dbReference type="Proteomes" id="UP000006175"/>
    </source>
</evidence>
<feature type="transmembrane region" description="Helical" evidence="1">
    <location>
        <begin position="63"/>
        <end position="84"/>
    </location>
</feature>
<keyword evidence="1" id="KW-1133">Transmembrane helix</keyword>
<dbReference type="Proteomes" id="UP000006175">
    <property type="component" value="Chromosome"/>
</dbReference>
<dbReference type="GeneID" id="13062162"/>
<dbReference type="HOGENOM" id="CLU_2366361_0_0_2"/>
<accession>I3XR03</accession>
<reference evidence="2 3" key="1">
    <citation type="journal article" date="2012" name="J. Bacteriol.">
        <title>Complete Genome Sequence of Desulfurococcus fermentans, a Hyperthermophilic Cellulolytic Crenarchaeon Isolated from a Freshwater Hot Spring in Kamchatka, Russia.</title>
        <authorList>
            <person name="Susanti D."/>
            <person name="Johnson E.F."/>
            <person name="Rodriguez J.R."/>
            <person name="Anderson I."/>
            <person name="Perevalova A.A."/>
            <person name="Kyrpides N."/>
            <person name="Lucas S."/>
            <person name="Han J."/>
            <person name="Lapidus A."/>
            <person name="Cheng J.F."/>
            <person name="Goodwin L."/>
            <person name="Pitluck S."/>
            <person name="Mavrommatis K."/>
            <person name="Peters L."/>
            <person name="Land M.L."/>
            <person name="Hauser L."/>
            <person name="Gopalan V."/>
            <person name="Chan P.P."/>
            <person name="Lowe T.M."/>
            <person name="Atomi H."/>
            <person name="Bonch-Osmolovskaya E.A."/>
            <person name="Woyke T."/>
            <person name="Mukhopadhyay B."/>
        </authorList>
    </citation>
    <scope>NUCLEOTIDE SEQUENCE [LARGE SCALE GENOMIC DNA]</scope>
    <source>
        <strain evidence="2 3">DSM 16532</strain>
    </source>
</reference>
<evidence type="ECO:0000256" key="1">
    <source>
        <dbReference type="SAM" id="Phobius"/>
    </source>
</evidence>
<keyword evidence="1" id="KW-0812">Transmembrane</keyword>
<dbReference type="EMBL" id="CP003321">
    <property type="protein sequence ID" value="AFL66377.1"/>
    <property type="molecule type" value="Genomic_DNA"/>
</dbReference>
<proteinExistence type="predicted"/>
<keyword evidence="3" id="KW-1185">Reference proteome</keyword>
<organism evidence="2 3">
    <name type="scientific">Desulfurococcus amylolyticus DSM 16532</name>
    <dbReference type="NCBI Taxonomy" id="768672"/>
    <lineage>
        <taxon>Archaea</taxon>
        <taxon>Thermoproteota</taxon>
        <taxon>Thermoprotei</taxon>
        <taxon>Desulfurococcales</taxon>
        <taxon>Desulfurococcaceae</taxon>
        <taxon>Desulfurococcus</taxon>
    </lineage>
</organism>
<dbReference type="AlphaFoldDB" id="I3XR03"/>
<feature type="transmembrane region" description="Helical" evidence="1">
    <location>
        <begin position="25"/>
        <end position="43"/>
    </location>
</feature>
<evidence type="ECO:0000313" key="2">
    <source>
        <dbReference type="EMBL" id="AFL66377.1"/>
    </source>
</evidence>
<gene>
    <name evidence="2" type="ORF">Desfe_0473</name>
</gene>
<protein>
    <submittedName>
        <fullName evidence="2">Uncharacterized protein</fullName>
    </submittedName>
</protein>
<keyword evidence="1" id="KW-0472">Membrane</keyword>
<name>I3XR03_DESAM</name>